<comment type="caution">
    <text evidence="1">The sequence shown here is derived from an EMBL/GenBank/DDBJ whole genome shotgun (WGS) entry which is preliminary data.</text>
</comment>
<name>A0ACC2T0Y7_9FUNG</name>
<keyword evidence="2" id="KW-1185">Reference proteome</keyword>
<evidence type="ECO:0000313" key="1">
    <source>
        <dbReference type="EMBL" id="KAJ9068245.1"/>
    </source>
</evidence>
<organism evidence="1 2">
    <name type="scientific">Entomophthora muscae</name>
    <dbReference type="NCBI Taxonomy" id="34485"/>
    <lineage>
        <taxon>Eukaryota</taxon>
        <taxon>Fungi</taxon>
        <taxon>Fungi incertae sedis</taxon>
        <taxon>Zoopagomycota</taxon>
        <taxon>Entomophthoromycotina</taxon>
        <taxon>Entomophthoromycetes</taxon>
        <taxon>Entomophthorales</taxon>
        <taxon>Entomophthoraceae</taxon>
        <taxon>Entomophthora</taxon>
    </lineage>
</organism>
<reference evidence="1" key="1">
    <citation type="submission" date="2022-04" db="EMBL/GenBank/DDBJ databases">
        <title>Genome of the entomopathogenic fungus Entomophthora muscae.</title>
        <authorList>
            <person name="Elya C."/>
            <person name="Lovett B.R."/>
            <person name="Lee E."/>
            <person name="Macias A.M."/>
            <person name="Hajek A.E."/>
            <person name="De Bivort B.L."/>
            <person name="Kasson M.T."/>
            <person name="De Fine Licht H.H."/>
            <person name="Stajich J.E."/>
        </authorList>
    </citation>
    <scope>NUCLEOTIDE SEQUENCE</scope>
    <source>
        <strain evidence="1">Berkeley</strain>
    </source>
</reference>
<evidence type="ECO:0000313" key="2">
    <source>
        <dbReference type="Proteomes" id="UP001165960"/>
    </source>
</evidence>
<accession>A0ACC2T0Y7</accession>
<proteinExistence type="predicted"/>
<dbReference type="EMBL" id="QTSX02003762">
    <property type="protein sequence ID" value="KAJ9068245.1"/>
    <property type="molecule type" value="Genomic_DNA"/>
</dbReference>
<sequence length="99" mass="10613">MISDMDDSDVDDPDAYGYSILAFLKTIVVPYKLRSGKTTTTAKPLPEVKEAVSCPYLTQAKRSPVLVESSKEAACHGPYQGLVGLLQGRKAGPGRPSTQ</sequence>
<protein>
    <submittedName>
        <fullName evidence="1">Uncharacterized protein</fullName>
    </submittedName>
</protein>
<gene>
    <name evidence="1" type="ORF">DSO57_1030599</name>
</gene>
<dbReference type="Proteomes" id="UP001165960">
    <property type="component" value="Unassembled WGS sequence"/>
</dbReference>